<organism evidence="2 3">
    <name type="scientific">Cardamine amara subsp. amara</name>
    <dbReference type="NCBI Taxonomy" id="228776"/>
    <lineage>
        <taxon>Eukaryota</taxon>
        <taxon>Viridiplantae</taxon>
        <taxon>Streptophyta</taxon>
        <taxon>Embryophyta</taxon>
        <taxon>Tracheophyta</taxon>
        <taxon>Spermatophyta</taxon>
        <taxon>Magnoliopsida</taxon>
        <taxon>eudicotyledons</taxon>
        <taxon>Gunneridae</taxon>
        <taxon>Pentapetalae</taxon>
        <taxon>rosids</taxon>
        <taxon>malvids</taxon>
        <taxon>Brassicales</taxon>
        <taxon>Brassicaceae</taxon>
        <taxon>Cardamineae</taxon>
        <taxon>Cardamine</taxon>
    </lineage>
</organism>
<dbReference type="PANTHER" id="PTHR23272">
    <property type="entry name" value="BED FINGER-RELATED"/>
    <property type="match status" value="1"/>
</dbReference>
<dbReference type="InterPro" id="IPR025525">
    <property type="entry name" value="hAT-like_transposase_RNase-H"/>
</dbReference>
<sequence length="222" mass="25445">MLELEDEKYVAELGKSEGVPTEIDWDYAKAYTPILKFFYDATLKVSATRYVTGNLYLREIFGVGLMIQKLGMNKADPNQKEMAIRMKVKFDKYWGDMDNMNFVIFLACVIDPRYKMKYVSWLIRESYGGDSIAGALIVKINLVLEKMFKHYEDKFFGSSVKTSQAEEANVHTVEEAAETYDLDSLIDIHEESEDNTDGQSELESYLADACVPRSDPKFDILL</sequence>
<keyword evidence="3" id="KW-1185">Reference proteome</keyword>
<dbReference type="InterPro" id="IPR012337">
    <property type="entry name" value="RNaseH-like_sf"/>
</dbReference>
<evidence type="ECO:0000313" key="2">
    <source>
        <dbReference type="EMBL" id="KAL1197836.1"/>
    </source>
</evidence>
<dbReference type="Proteomes" id="UP001558713">
    <property type="component" value="Unassembled WGS sequence"/>
</dbReference>
<dbReference type="AlphaFoldDB" id="A0ABD1AG98"/>
<feature type="domain" description="hAT-like transposase RNase-H fold" evidence="1">
    <location>
        <begin position="46"/>
        <end position="151"/>
    </location>
</feature>
<comment type="caution">
    <text evidence="2">The sequence shown here is derived from an EMBL/GenBank/DDBJ whole genome shotgun (WGS) entry which is preliminary data.</text>
</comment>
<dbReference type="PANTHER" id="PTHR23272:SF184">
    <property type="entry name" value="OS03G0311250 PROTEIN"/>
    <property type="match status" value="1"/>
</dbReference>
<protein>
    <submittedName>
        <fullName evidence="2">Zinc finger BED domain-containing protein RICESLEEPER 2</fullName>
    </submittedName>
</protein>
<evidence type="ECO:0000259" key="1">
    <source>
        <dbReference type="Pfam" id="PF14372"/>
    </source>
</evidence>
<gene>
    <name evidence="2" type="ORF">V5N11_027482</name>
</gene>
<name>A0ABD1AG98_CARAN</name>
<dbReference type="EMBL" id="JBANAX010000683">
    <property type="protein sequence ID" value="KAL1197836.1"/>
    <property type="molecule type" value="Genomic_DNA"/>
</dbReference>
<dbReference type="SUPFAM" id="SSF53098">
    <property type="entry name" value="Ribonuclease H-like"/>
    <property type="match status" value="1"/>
</dbReference>
<dbReference type="Pfam" id="PF14372">
    <property type="entry name" value="hAT-like_RNase-H"/>
    <property type="match status" value="1"/>
</dbReference>
<reference evidence="2 3" key="1">
    <citation type="submission" date="2024-04" db="EMBL/GenBank/DDBJ databases">
        <title>Genome assembly C_amara_ONT_v2.</title>
        <authorList>
            <person name="Yant L."/>
            <person name="Moore C."/>
            <person name="Slenker M."/>
        </authorList>
    </citation>
    <scope>NUCLEOTIDE SEQUENCE [LARGE SCALE GENOMIC DNA]</scope>
    <source>
        <tissue evidence="2">Leaf</tissue>
    </source>
</reference>
<evidence type="ECO:0000313" key="3">
    <source>
        <dbReference type="Proteomes" id="UP001558713"/>
    </source>
</evidence>
<proteinExistence type="predicted"/>
<accession>A0ABD1AG98</accession>